<dbReference type="InterPro" id="IPR016171">
    <property type="entry name" value="Vanillyl_alc_oxidase_C-sub2"/>
</dbReference>
<evidence type="ECO:0000256" key="6">
    <source>
        <dbReference type="ARBA" id="ARBA00022946"/>
    </source>
</evidence>
<dbReference type="AlphaFoldDB" id="A0A365MR45"/>
<evidence type="ECO:0000256" key="1">
    <source>
        <dbReference type="ARBA" id="ARBA00001974"/>
    </source>
</evidence>
<dbReference type="Gene3D" id="3.30.70.2740">
    <property type="match status" value="1"/>
</dbReference>
<evidence type="ECO:0000256" key="7">
    <source>
        <dbReference type="ARBA" id="ARBA00023002"/>
    </source>
</evidence>
<dbReference type="GO" id="GO:0004458">
    <property type="term" value="F:D-lactate dehydrogenase (cytochrome) activity"/>
    <property type="evidence" value="ECO:0007669"/>
    <property type="project" value="UniProtKB-EC"/>
</dbReference>
<dbReference type="PANTHER" id="PTHR11748:SF111">
    <property type="entry name" value="D-LACTATE DEHYDROGENASE, MITOCHONDRIAL-RELATED"/>
    <property type="match status" value="1"/>
</dbReference>
<dbReference type="PROSITE" id="PS51387">
    <property type="entry name" value="FAD_PCMH"/>
    <property type="match status" value="1"/>
</dbReference>
<dbReference type="InterPro" id="IPR016166">
    <property type="entry name" value="FAD-bd_PCMH"/>
</dbReference>
<dbReference type="PANTHER" id="PTHR11748">
    <property type="entry name" value="D-LACTATE DEHYDROGENASE"/>
    <property type="match status" value="1"/>
</dbReference>
<dbReference type="Pfam" id="PF02913">
    <property type="entry name" value="FAD-oxidase_C"/>
    <property type="match status" value="1"/>
</dbReference>
<comment type="caution">
    <text evidence="12">The sequence shown here is derived from an EMBL/GenBank/DDBJ whole genome shotgun (WGS) entry which is preliminary data.</text>
</comment>
<dbReference type="Proteomes" id="UP000251714">
    <property type="component" value="Unassembled WGS sequence"/>
</dbReference>
<evidence type="ECO:0000256" key="4">
    <source>
        <dbReference type="ARBA" id="ARBA00022630"/>
    </source>
</evidence>
<evidence type="ECO:0000256" key="8">
    <source>
        <dbReference type="ARBA" id="ARBA00023128"/>
    </source>
</evidence>
<organism evidence="12 13">
    <name type="scientific">Gibberella intermedia</name>
    <name type="common">Bulb rot disease fungus</name>
    <name type="synonym">Fusarium proliferatum</name>
    <dbReference type="NCBI Taxonomy" id="948311"/>
    <lineage>
        <taxon>Eukaryota</taxon>
        <taxon>Fungi</taxon>
        <taxon>Dikarya</taxon>
        <taxon>Ascomycota</taxon>
        <taxon>Pezizomycotina</taxon>
        <taxon>Sordariomycetes</taxon>
        <taxon>Hypocreomycetidae</taxon>
        <taxon>Hypocreales</taxon>
        <taxon>Nectriaceae</taxon>
        <taxon>Fusarium</taxon>
        <taxon>Fusarium fujikuroi species complex</taxon>
    </lineage>
</organism>
<dbReference type="GO" id="GO:0008720">
    <property type="term" value="F:D-lactate dehydrogenase (NAD+) activity"/>
    <property type="evidence" value="ECO:0007669"/>
    <property type="project" value="TreeGrafter"/>
</dbReference>
<dbReference type="Pfam" id="PF01565">
    <property type="entry name" value="FAD_binding_4"/>
    <property type="match status" value="1"/>
</dbReference>
<dbReference type="InterPro" id="IPR016169">
    <property type="entry name" value="FAD-bd_PCMH_sub2"/>
</dbReference>
<evidence type="ECO:0000313" key="13">
    <source>
        <dbReference type="Proteomes" id="UP000251714"/>
    </source>
</evidence>
<dbReference type="InterPro" id="IPR016164">
    <property type="entry name" value="FAD-linked_Oxase-like_C"/>
</dbReference>
<proteinExistence type="inferred from homology"/>
<evidence type="ECO:0000256" key="5">
    <source>
        <dbReference type="ARBA" id="ARBA00022827"/>
    </source>
</evidence>
<dbReference type="FunFam" id="3.30.465.10:FF:000014">
    <property type="entry name" value="D-lactate dehydrogenase (Cytochrome), putative"/>
    <property type="match status" value="1"/>
</dbReference>
<evidence type="ECO:0000256" key="3">
    <source>
        <dbReference type="ARBA" id="ARBA00008000"/>
    </source>
</evidence>
<gene>
    <name evidence="12" type="ORF">FPRO05_14306</name>
</gene>
<dbReference type="Gene3D" id="3.30.465.10">
    <property type="match status" value="1"/>
</dbReference>
<dbReference type="GO" id="GO:0071949">
    <property type="term" value="F:FAD binding"/>
    <property type="evidence" value="ECO:0007669"/>
    <property type="project" value="InterPro"/>
</dbReference>
<evidence type="ECO:0000256" key="9">
    <source>
        <dbReference type="ARBA" id="ARBA00038897"/>
    </source>
</evidence>
<comment type="similarity">
    <text evidence="3">Belongs to the FAD-binding oxidoreductase/transferase type 4 family.</text>
</comment>
<dbReference type="Gene3D" id="1.10.45.10">
    <property type="entry name" value="Vanillyl-alcohol Oxidase, Chain A, domain 4"/>
    <property type="match status" value="1"/>
</dbReference>
<dbReference type="InterPro" id="IPR036318">
    <property type="entry name" value="FAD-bd_PCMH-like_sf"/>
</dbReference>
<dbReference type="InterPro" id="IPR006094">
    <property type="entry name" value="Oxid_FAD_bind_N"/>
</dbReference>
<keyword evidence="5" id="KW-0274">FAD</keyword>
<dbReference type="FunFam" id="1.10.45.10:FF:000001">
    <property type="entry name" value="D-lactate dehydrogenase mitochondrial"/>
    <property type="match status" value="1"/>
</dbReference>
<dbReference type="InterPro" id="IPR004113">
    <property type="entry name" value="FAD-bd_oxidored_4_C"/>
</dbReference>
<dbReference type="EC" id="1.1.2.4" evidence="9"/>
<keyword evidence="8" id="KW-0496">Mitochondrion</keyword>
<evidence type="ECO:0000313" key="12">
    <source>
        <dbReference type="EMBL" id="RBA11011.1"/>
    </source>
</evidence>
<sequence>MSSNLCRKLGLRAQLLRKITTQLQGQCKRHISFAPKPLESKGWRSHPNQKLWLTVAGTAAVIGSGFVYANATSPLHLDAHPKFPQQPILDKHQLPEIKYATLNEMEMALDEIRQELNDTEGIISTDPADLKAHGYSEWSSVNVDVLPVAVAYPRSTEQVQTIARVCHKHKVPIIPFSGGSSVEGHTGAPFGGVSIDFTYMDKCLRLSPEDMDATVQPGLCWTDFNEDLAGQGTGLFFPIDPAPSAKFGGMVGTNCSGTNAVRYGTMRDWVLNVTMVLADGSVVRTRRRPRKCSAGYNLNGIIVGSEGTLGIVTEVTIKLAAIPQQYSVAVVPFPSLEHAVSAATAVIRQGVPVAALEMMDEIQMRVINDVGATLPRVWKESPTLFFKFSGTPGMIRDNITTVQSIVKEYEPQDFEWATDPEEQASLWSARKESLYSLLSLRKGGEQLWNTDVAVPLSRLTEIVHASKKDAEEIGLKATVKGHVGDSNFHENIYYDATKPEERAKAEKLVKNMVRRALEMDGTCTGEHGIGYGKKDSLVQEVGEDTITAMKLIKTTLDPHWIMNPGKVFDL</sequence>
<comment type="cofactor">
    <cofactor evidence="1">
        <name>FAD</name>
        <dbReference type="ChEBI" id="CHEBI:57692"/>
    </cofactor>
</comment>
<dbReference type="GO" id="GO:1903457">
    <property type="term" value="P:lactate catabolic process"/>
    <property type="evidence" value="ECO:0007669"/>
    <property type="project" value="TreeGrafter"/>
</dbReference>
<comment type="subcellular location">
    <subcellularLocation>
        <location evidence="2">Mitochondrion</location>
    </subcellularLocation>
</comment>
<keyword evidence="7" id="KW-0560">Oxidoreductase</keyword>
<feature type="domain" description="FAD-binding PCMH-type" evidence="11">
    <location>
        <begin position="143"/>
        <end position="322"/>
    </location>
</feature>
<evidence type="ECO:0000256" key="10">
    <source>
        <dbReference type="ARBA" id="ARBA00051436"/>
    </source>
</evidence>
<keyword evidence="4" id="KW-0285">Flavoprotein</keyword>
<name>A0A365MR45_GIBIN</name>
<evidence type="ECO:0000259" key="11">
    <source>
        <dbReference type="PROSITE" id="PS51387"/>
    </source>
</evidence>
<dbReference type="GO" id="GO:0005739">
    <property type="term" value="C:mitochondrion"/>
    <property type="evidence" value="ECO:0007669"/>
    <property type="project" value="UniProtKB-SubCell"/>
</dbReference>
<keyword evidence="6" id="KW-0809">Transit peptide</keyword>
<dbReference type="EMBL" id="PKMI01000055">
    <property type="protein sequence ID" value="RBA11011.1"/>
    <property type="molecule type" value="Genomic_DNA"/>
</dbReference>
<reference evidence="12 13" key="1">
    <citation type="submission" date="2017-12" db="EMBL/GenBank/DDBJ databases">
        <title>Genome sequence of the mycotoxigenic crop pathogen Fusarium proliferatum, strain ITEM 2341 from Date Palm.</title>
        <authorList>
            <person name="Almiman B.F."/>
            <person name="Shittu T.A."/>
            <person name="Muthumeenakshi S."/>
            <person name="Baroncelli R."/>
            <person name="Sreenivasaprasada S."/>
        </authorList>
    </citation>
    <scope>NUCLEOTIDE SEQUENCE [LARGE SCALE GENOMIC DNA]</scope>
    <source>
        <strain evidence="12 13">ITEM 2341</strain>
    </source>
</reference>
<dbReference type="SUPFAM" id="SSF56176">
    <property type="entry name" value="FAD-binding/transporter-associated domain-like"/>
    <property type="match status" value="1"/>
</dbReference>
<accession>A0A365MR45</accession>
<dbReference type="FunFam" id="3.30.70.2740:FF:000001">
    <property type="entry name" value="D-lactate dehydrogenase mitochondrial"/>
    <property type="match status" value="1"/>
</dbReference>
<evidence type="ECO:0000256" key="2">
    <source>
        <dbReference type="ARBA" id="ARBA00004173"/>
    </source>
</evidence>
<protein>
    <recommendedName>
        <fullName evidence="9">D-lactate dehydrogenase (cytochrome)</fullName>
        <ecNumber evidence="9">1.1.2.4</ecNumber>
    </recommendedName>
</protein>
<dbReference type="SUPFAM" id="SSF55103">
    <property type="entry name" value="FAD-linked oxidases, C-terminal domain"/>
    <property type="match status" value="1"/>
</dbReference>
<comment type="catalytic activity">
    <reaction evidence="10">
        <text>(R)-lactate + 2 Fe(III)-[cytochrome c] = 2 Fe(II)-[cytochrome c] + pyruvate + 2 H(+)</text>
        <dbReference type="Rhea" id="RHEA:13521"/>
        <dbReference type="Rhea" id="RHEA-COMP:10350"/>
        <dbReference type="Rhea" id="RHEA-COMP:14399"/>
        <dbReference type="ChEBI" id="CHEBI:15361"/>
        <dbReference type="ChEBI" id="CHEBI:15378"/>
        <dbReference type="ChEBI" id="CHEBI:16004"/>
        <dbReference type="ChEBI" id="CHEBI:29033"/>
        <dbReference type="ChEBI" id="CHEBI:29034"/>
        <dbReference type="EC" id="1.1.2.4"/>
    </reaction>
</comment>